<name>A0AAF0IRC2_9BASI</name>
<dbReference type="InterPro" id="IPR027482">
    <property type="entry name" value="Sec1-like_dom2"/>
</dbReference>
<dbReference type="EMBL" id="CP119934">
    <property type="protein sequence ID" value="WFD02297.1"/>
    <property type="molecule type" value="Genomic_DNA"/>
</dbReference>
<dbReference type="Gene3D" id="1.25.40.60">
    <property type="match status" value="1"/>
</dbReference>
<sequence>MPAKSLQTLVKQRYLNAIKSVQPASKWKNLVVDSHTMQYLSSVMRMFDILEHNVTKVENIEKRRDPQPHMEAAYILCSTTQNVERLIKEMGPSGDTPPQYAAAHVFFVDTISDELVEKLTSSRAAPRLKQLVELFLSMWPIESQAFVLKQPTSLYALFQPMDTPYAPSHDESLAMLQDELDLAAQTLVNLCITLNENPIIRYQSPSATPLGPLAVSAQEESVEGNVQVPPPKKEKPPTDRIAVGEHFTKQLAFRVQEALDEYTKGGQLLGEPGRPQGVLFITDRSMDVAAPFLHEFTYQAMINDLLPIDEGSRYKHSYTNAEGAREESTVELNDEDEIYTAIRHLHIAEAISYLTRQFETHMGEASQFSDKTSINGMRDMLASLPHMQSTKEKLSLHLSLAQQCMDRFEKSKLAEQAMVEQNSATGETPQGAKPRSLVEEMVPLLDDPQISNADKVRIIALYILFCDGVHDEDRRRLFQHARLGNGEMTAVNNLVHLGARIVRESSGSGLDAIFRKRRKQLKSRSNASEYDLSRYQPLVRTMIEDHATGRLDQSLFPYVRDAPRETAATGSLSSRNISSFSSSATDMATSMLNSAIYATGGKDSPLARVGRFDASSGRTASTGGGSTSLRSAKPTWHQKGRSQSAASIQTAGGLLTPRGSVSDVSNPTAQRVMVYVAGGMTYSEMRTAYEVGARNNTDVYIGASNIFTPAAFMEAMRVMGTSRQPPPPGPHVAARRAAQAEAEARKKKPEAFKKSKPLPPPVFPQSLKAQARYDLRYQTEPEPEPPAAQPQNATGARKMSATLNPLRKSESMPESAQPGQPAQGQAQPEPLRARVRDMSKFKNAFSFRK</sequence>
<feature type="region of interest" description="Disordered" evidence="2">
    <location>
        <begin position="778"/>
        <end position="849"/>
    </location>
</feature>
<dbReference type="InterPro" id="IPR043127">
    <property type="entry name" value="Sec-1-like_dom3a"/>
</dbReference>
<feature type="compositionally biased region" description="Basic and acidic residues" evidence="2">
    <location>
        <begin position="831"/>
        <end position="840"/>
    </location>
</feature>
<feature type="region of interest" description="Disordered" evidence="2">
    <location>
        <begin position="613"/>
        <end position="648"/>
    </location>
</feature>
<dbReference type="GO" id="GO:0016192">
    <property type="term" value="P:vesicle-mediated transport"/>
    <property type="evidence" value="ECO:0007669"/>
    <property type="project" value="InterPro"/>
</dbReference>
<protein>
    <submittedName>
        <fullName evidence="3">Syntaxin binding protein 1</fullName>
    </submittedName>
</protein>
<evidence type="ECO:0000256" key="2">
    <source>
        <dbReference type="SAM" id="MobiDB-lite"/>
    </source>
</evidence>
<gene>
    <name evidence="3" type="primary">sec1</name>
    <name evidence="3" type="ORF">MOBT1_000979</name>
</gene>
<dbReference type="InterPro" id="IPR001619">
    <property type="entry name" value="Sec1-like"/>
</dbReference>
<dbReference type="Gene3D" id="3.40.50.2060">
    <property type="match status" value="1"/>
</dbReference>
<dbReference type="Proteomes" id="UP001214603">
    <property type="component" value="Chromosome 1"/>
</dbReference>
<evidence type="ECO:0000313" key="4">
    <source>
        <dbReference type="Proteomes" id="UP001214603"/>
    </source>
</evidence>
<dbReference type="Pfam" id="PF00995">
    <property type="entry name" value="Sec1"/>
    <property type="match status" value="1"/>
</dbReference>
<keyword evidence="4" id="KW-1185">Reference proteome</keyword>
<feature type="compositionally biased region" description="Low complexity" evidence="2">
    <location>
        <begin position="614"/>
        <end position="632"/>
    </location>
</feature>
<dbReference type="InterPro" id="IPR043154">
    <property type="entry name" value="Sec-1-like_dom1"/>
</dbReference>
<accession>A0AAF0IRC2</accession>
<evidence type="ECO:0000256" key="1">
    <source>
        <dbReference type="ARBA" id="ARBA00009884"/>
    </source>
</evidence>
<dbReference type="Gene3D" id="3.40.50.1910">
    <property type="match status" value="2"/>
</dbReference>
<feature type="region of interest" description="Disordered" evidence="2">
    <location>
        <begin position="720"/>
        <end position="766"/>
    </location>
</feature>
<dbReference type="AlphaFoldDB" id="A0AAF0IRC2"/>
<organism evidence="3 4">
    <name type="scientific">Malassezia obtusa</name>
    <dbReference type="NCBI Taxonomy" id="76774"/>
    <lineage>
        <taxon>Eukaryota</taxon>
        <taxon>Fungi</taxon>
        <taxon>Dikarya</taxon>
        <taxon>Basidiomycota</taxon>
        <taxon>Ustilaginomycotina</taxon>
        <taxon>Malasseziomycetes</taxon>
        <taxon>Malasseziales</taxon>
        <taxon>Malasseziaceae</taxon>
        <taxon>Malassezia</taxon>
    </lineage>
</organism>
<dbReference type="InterPro" id="IPR036045">
    <property type="entry name" value="Sec1-like_sf"/>
</dbReference>
<proteinExistence type="inferred from homology"/>
<comment type="similarity">
    <text evidence="1">Belongs to the STXBP/unc-18/SEC1 family.</text>
</comment>
<feature type="compositionally biased region" description="Low complexity" evidence="2">
    <location>
        <begin position="813"/>
        <end position="830"/>
    </location>
</feature>
<dbReference type="Gene3D" id="3.90.830.10">
    <property type="entry name" value="Syntaxin Binding Protein 1, Chain A, domain 2"/>
    <property type="match status" value="1"/>
</dbReference>
<dbReference type="PANTHER" id="PTHR11679">
    <property type="entry name" value="VESICLE PROTEIN SORTING-ASSOCIATED"/>
    <property type="match status" value="1"/>
</dbReference>
<dbReference type="SUPFAM" id="SSF56815">
    <property type="entry name" value="Sec1/munc18-like (SM) proteins"/>
    <property type="match status" value="1"/>
</dbReference>
<reference evidence="3" key="1">
    <citation type="submission" date="2023-03" db="EMBL/GenBank/DDBJ databases">
        <title>Mating type loci evolution in Malassezia.</title>
        <authorList>
            <person name="Coelho M.A."/>
        </authorList>
    </citation>
    <scope>NUCLEOTIDE SEQUENCE</scope>
    <source>
        <strain evidence="3">CBS 7876</strain>
    </source>
</reference>
<evidence type="ECO:0000313" key="3">
    <source>
        <dbReference type="EMBL" id="WFD02297.1"/>
    </source>
</evidence>